<dbReference type="InterPro" id="IPR011009">
    <property type="entry name" value="Kinase-like_dom_sf"/>
</dbReference>
<evidence type="ECO:0000313" key="7">
    <source>
        <dbReference type="EMBL" id="KAL3505499.1"/>
    </source>
</evidence>
<dbReference type="GO" id="GO:0004674">
    <property type="term" value="F:protein serine/threonine kinase activity"/>
    <property type="evidence" value="ECO:0007669"/>
    <property type="project" value="UniProtKB-KW"/>
</dbReference>
<evidence type="ECO:0000256" key="2">
    <source>
        <dbReference type="ARBA" id="ARBA00022527"/>
    </source>
</evidence>
<evidence type="ECO:0000313" key="8">
    <source>
        <dbReference type="Proteomes" id="UP001630127"/>
    </source>
</evidence>
<evidence type="ECO:0000256" key="4">
    <source>
        <dbReference type="ARBA" id="ARBA00023288"/>
    </source>
</evidence>
<keyword evidence="2" id="KW-0418">Kinase</keyword>
<keyword evidence="8" id="KW-1185">Reference proteome</keyword>
<keyword evidence="3" id="KW-0472">Membrane</keyword>
<evidence type="ECO:0000259" key="6">
    <source>
        <dbReference type="PROSITE" id="PS50011"/>
    </source>
</evidence>
<dbReference type="PANTHER" id="PTHR47985">
    <property type="entry name" value="OS07G0668900 PROTEIN"/>
    <property type="match status" value="1"/>
</dbReference>
<dbReference type="AlphaFoldDB" id="A0ABD2YDK2"/>
<organism evidence="7 8">
    <name type="scientific">Cinchona calisaya</name>
    <dbReference type="NCBI Taxonomy" id="153742"/>
    <lineage>
        <taxon>Eukaryota</taxon>
        <taxon>Viridiplantae</taxon>
        <taxon>Streptophyta</taxon>
        <taxon>Embryophyta</taxon>
        <taxon>Tracheophyta</taxon>
        <taxon>Spermatophyta</taxon>
        <taxon>Magnoliopsida</taxon>
        <taxon>eudicotyledons</taxon>
        <taxon>Gunneridae</taxon>
        <taxon>Pentapetalae</taxon>
        <taxon>asterids</taxon>
        <taxon>lamiids</taxon>
        <taxon>Gentianales</taxon>
        <taxon>Rubiaceae</taxon>
        <taxon>Cinchonoideae</taxon>
        <taxon>Cinchoneae</taxon>
        <taxon>Cinchona</taxon>
    </lineage>
</organism>
<sequence length="250" mass="28207">MLQDYRQPPGFLRPGNTEKDNNHKQQFQTLVSKTANIVAIKQLNLEGLQGNQEFIVKILLDNDFNLKILDFGLAKFGPVGDTTHVNTQVMGTYGCCQPEYAMSEKLTLKSDIYSFGVVLLELISGRKATDCTKKPGEHNLSHHFLKDGRKFVQMVDPKLEGHIPIRCLHHAVAIAAMCLWVQPSFRAIIDDIVVALEYLSSQVDNLDSHKAWLCNQGPASPFARDVNREPRKKDFINFFAAFYLLIFQAA</sequence>
<dbReference type="GO" id="GO:0005886">
    <property type="term" value="C:plasma membrane"/>
    <property type="evidence" value="ECO:0007669"/>
    <property type="project" value="UniProtKB-SubCell"/>
</dbReference>
<reference evidence="7 8" key="1">
    <citation type="submission" date="2024-11" db="EMBL/GenBank/DDBJ databases">
        <title>A near-complete genome assembly of Cinchona calisaya.</title>
        <authorList>
            <person name="Lian D.C."/>
            <person name="Zhao X.W."/>
            <person name="Wei L."/>
        </authorList>
    </citation>
    <scope>NUCLEOTIDE SEQUENCE [LARGE SCALE GENOMIC DNA]</scope>
    <source>
        <tissue evidence="7">Nenye</tissue>
    </source>
</reference>
<comment type="caution">
    <text evidence="7">The sequence shown here is derived from an EMBL/GenBank/DDBJ whole genome shotgun (WGS) entry which is preliminary data.</text>
</comment>
<gene>
    <name evidence="7" type="ORF">ACH5RR_035340</name>
</gene>
<dbReference type="InterPro" id="IPR000719">
    <property type="entry name" value="Prot_kinase_dom"/>
</dbReference>
<feature type="region of interest" description="Disordered" evidence="5">
    <location>
        <begin position="1"/>
        <end position="22"/>
    </location>
</feature>
<dbReference type="EMBL" id="JBJUIK010000014">
    <property type="protein sequence ID" value="KAL3505499.1"/>
    <property type="molecule type" value="Genomic_DNA"/>
</dbReference>
<keyword evidence="2" id="KW-0723">Serine/threonine-protein kinase</keyword>
<keyword evidence="2" id="KW-0808">Transferase</keyword>
<dbReference type="Pfam" id="PF00069">
    <property type="entry name" value="Pkinase"/>
    <property type="match status" value="1"/>
</dbReference>
<evidence type="ECO:0000256" key="5">
    <source>
        <dbReference type="SAM" id="MobiDB-lite"/>
    </source>
</evidence>
<dbReference type="SUPFAM" id="SSF56112">
    <property type="entry name" value="Protein kinase-like (PK-like)"/>
    <property type="match status" value="1"/>
</dbReference>
<dbReference type="PROSITE" id="PS50011">
    <property type="entry name" value="PROTEIN_KINASE_DOM"/>
    <property type="match status" value="1"/>
</dbReference>
<protein>
    <recommendedName>
        <fullName evidence="6">Protein kinase domain-containing protein</fullName>
    </recommendedName>
</protein>
<name>A0ABD2YDK2_9GENT</name>
<comment type="subcellular location">
    <subcellularLocation>
        <location evidence="1">Cell membrane</location>
        <topology evidence="1">Lipid-anchor</topology>
    </subcellularLocation>
</comment>
<evidence type="ECO:0000256" key="1">
    <source>
        <dbReference type="ARBA" id="ARBA00004193"/>
    </source>
</evidence>
<proteinExistence type="predicted"/>
<keyword evidence="4" id="KW-0449">Lipoprotein</keyword>
<evidence type="ECO:0000256" key="3">
    <source>
        <dbReference type="ARBA" id="ARBA00023136"/>
    </source>
</evidence>
<dbReference type="PANTHER" id="PTHR47985:SF3">
    <property type="entry name" value="SERINE_THREONINE-PROTEIN KINASE PBL21-RELATED"/>
    <property type="match status" value="1"/>
</dbReference>
<accession>A0ABD2YDK2</accession>
<dbReference type="Gene3D" id="1.10.510.10">
    <property type="entry name" value="Transferase(Phosphotransferase) domain 1"/>
    <property type="match status" value="1"/>
</dbReference>
<dbReference type="Proteomes" id="UP001630127">
    <property type="component" value="Unassembled WGS sequence"/>
</dbReference>
<feature type="domain" description="Protein kinase" evidence="6">
    <location>
        <begin position="1"/>
        <end position="199"/>
    </location>
</feature>